<dbReference type="Gene3D" id="1.10.1520.10">
    <property type="entry name" value="Ribonuclease III domain"/>
    <property type="match status" value="2"/>
</dbReference>
<evidence type="ECO:0000313" key="8">
    <source>
        <dbReference type="EMBL" id="CAF0832261.1"/>
    </source>
</evidence>
<evidence type="ECO:0000256" key="3">
    <source>
        <dbReference type="ARBA" id="ARBA00022723"/>
    </source>
</evidence>
<comment type="cofactor">
    <cofactor evidence="1">
        <name>Mn(2+)</name>
        <dbReference type="ChEBI" id="CHEBI:29035"/>
    </cofactor>
</comment>
<dbReference type="GO" id="GO:0046872">
    <property type="term" value="F:metal ion binding"/>
    <property type="evidence" value="ECO:0007669"/>
    <property type="project" value="UniProtKB-KW"/>
</dbReference>
<dbReference type="SMART" id="SM00535">
    <property type="entry name" value="RIBOc"/>
    <property type="match status" value="2"/>
</dbReference>
<evidence type="ECO:0000256" key="2">
    <source>
        <dbReference type="ARBA" id="ARBA00001946"/>
    </source>
</evidence>
<dbReference type="FunFam" id="1.10.1520.10:FF:000004">
    <property type="entry name" value="Endoribonuclease dicer-like 1"/>
    <property type="match status" value="1"/>
</dbReference>
<protein>
    <recommendedName>
        <fullName evidence="7">RNase III domain-containing protein</fullName>
    </recommendedName>
</protein>
<evidence type="ECO:0000313" key="9">
    <source>
        <dbReference type="Proteomes" id="UP000663882"/>
    </source>
</evidence>
<dbReference type="GO" id="GO:0006396">
    <property type="term" value="P:RNA processing"/>
    <property type="evidence" value="ECO:0007669"/>
    <property type="project" value="InterPro"/>
</dbReference>
<dbReference type="GO" id="GO:0003723">
    <property type="term" value="F:RNA binding"/>
    <property type="evidence" value="ECO:0007669"/>
    <property type="project" value="UniProtKB-KW"/>
</dbReference>
<keyword evidence="3" id="KW-0479">Metal-binding</keyword>
<dbReference type="CDD" id="cd00593">
    <property type="entry name" value="RIBOc"/>
    <property type="match status" value="2"/>
</dbReference>
<dbReference type="GO" id="GO:0004525">
    <property type="term" value="F:ribonuclease III activity"/>
    <property type="evidence" value="ECO:0007669"/>
    <property type="project" value="InterPro"/>
</dbReference>
<dbReference type="PROSITE" id="PS00517">
    <property type="entry name" value="RNASE_3_1"/>
    <property type="match status" value="1"/>
</dbReference>
<comment type="caution">
    <text evidence="8">The sequence shown here is derived from an EMBL/GenBank/DDBJ whole genome shotgun (WGS) entry which is preliminary data.</text>
</comment>
<dbReference type="Proteomes" id="UP000663882">
    <property type="component" value="Unassembled WGS sequence"/>
</dbReference>
<feature type="domain" description="RNase III" evidence="7">
    <location>
        <begin position="319"/>
        <end position="466"/>
    </location>
</feature>
<evidence type="ECO:0000256" key="5">
    <source>
        <dbReference type="ARBA" id="ARBA00022842"/>
    </source>
</evidence>
<comment type="cofactor">
    <cofactor evidence="2">
        <name>Mg(2+)</name>
        <dbReference type="ChEBI" id="CHEBI:18420"/>
    </cofactor>
</comment>
<feature type="domain" description="RNase III" evidence="7">
    <location>
        <begin position="514"/>
        <end position="670"/>
    </location>
</feature>
<organism evidence="8 9">
    <name type="scientific">Rotaria sordida</name>
    <dbReference type="NCBI Taxonomy" id="392033"/>
    <lineage>
        <taxon>Eukaryota</taxon>
        <taxon>Metazoa</taxon>
        <taxon>Spiralia</taxon>
        <taxon>Gnathifera</taxon>
        <taxon>Rotifera</taxon>
        <taxon>Eurotatoria</taxon>
        <taxon>Bdelloidea</taxon>
        <taxon>Philodinida</taxon>
        <taxon>Philodinidae</taxon>
        <taxon>Rotaria</taxon>
    </lineage>
</organism>
<dbReference type="OrthoDB" id="416741at2759"/>
<dbReference type="InterPro" id="IPR036389">
    <property type="entry name" value="RNase_III_sf"/>
</dbReference>
<evidence type="ECO:0000259" key="7">
    <source>
        <dbReference type="PROSITE" id="PS50142"/>
    </source>
</evidence>
<sequence length="755" mass="88705">MSIRKILFKLCDELFERKDENTKEIFPKKSALLFQKNDLSTYIWYLYQIHINENTQTNNELGFIVPSKLIELPTFKDGLSTINIMFRKQINYFENKNLFEQFSRHIFENIFDNAMLEFNIRASSFKLLICLLTNSNEIDFIRMLNICHRHKKSIEHPLYLSDTELYTVWYLPTKPLVIFLSNVSRIKRALDRRTTSQTYADYYEEIIPNIYINKDLIMGSMKMINKRKIILNKHEDLIISSDQTIYYYPIELLHYGPLNQSDLILISKFPSILVRLVQLHHIEQLRKLFAKNIQCYNLSKSNEVSFKDCLTEYMHIVSLNRLNYDFSISHEQPSADILFQAITRRSVNEHFDMENLEILGDCFLKLAISMSLYYQYPLANAGELTKEKTKEISNENLYRLAVENKLKNYLYNDKIIFQGYDSNWLSPGYINKINNNKNKYTHQKAKRKAFADMIEAFIGAFLLSSNYITTIRFMHWLGLNVIPVDQNDHILSIPPIIPTQLDNEIRRIFHDEEFEEIEYKLNYVFQNKAYLISAYTHPSKSQNSILNSYERLEFLGDALLDFLVIRHTFLNYDRNLTPGRVTDIRQDLSNNNRLAYILVSANLHTKIRLNSNELLNRIKSYINNENLFPKNQSNNNRLNQNIYQRTDSTTPKILADVFEALIAAIFFDSNNSLEIVWKVIEPFLGTLFDRSIIDPNLNPIRSFIDKGGKILAEFVNETGAVCLVQMPNGTLYEGYGESKKRAKYDACQQAMNYKI</sequence>
<dbReference type="SUPFAM" id="SSF69065">
    <property type="entry name" value="RNase III domain-like"/>
    <property type="match status" value="2"/>
</dbReference>
<evidence type="ECO:0000256" key="4">
    <source>
        <dbReference type="ARBA" id="ARBA00022801"/>
    </source>
</evidence>
<dbReference type="PANTHER" id="PTHR14950:SF37">
    <property type="entry name" value="ENDORIBONUCLEASE DICER"/>
    <property type="match status" value="1"/>
</dbReference>
<dbReference type="PROSITE" id="PS50142">
    <property type="entry name" value="RNASE_3_2"/>
    <property type="match status" value="2"/>
</dbReference>
<name>A0A813V3E9_9BILA</name>
<dbReference type="AlphaFoldDB" id="A0A813V3E9"/>
<reference evidence="8" key="1">
    <citation type="submission" date="2021-02" db="EMBL/GenBank/DDBJ databases">
        <authorList>
            <person name="Nowell W R."/>
        </authorList>
    </citation>
    <scope>NUCLEOTIDE SEQUENCE</scope>
</reference>
<proteinExistence type="predicted"/>
<evidence type="ECO:0000256" key="1">
    <source>
        <dbReference type="ARBA" id="ARBA00001936"/>
    </source>
</evidence>
<dbReference type="EMBL" id="CAJNOO010000156">
    <property type="protein sequence ID" value="CAF0832261.1"/>
    <property type="molecule type" value="Genomic_DNA"/>
</dbReference>
<dbReference type="Pfam" id="PF00636">
    <property type="entry name" value="Ribonuclease_3"/>
    <property type="match status" value="2"/>
</dbReference>
<dbReference type="PANTHER" id="PTHR14950">
    <property type="entry name" value="DICER-RELATED"/>
    <property type="match status" value="1"/>
</dbReference>
<dbReference type="InterPro" id="IPR000999">
    <property type="entry name" value="RNase_III_dom"/>
</dbReference>
<accession>A0A813V3E9</accession>
<keyword evidence="5" id="KW-0460">Magnesium</keyword>
<evidence type="ECO:0000256" key="6">
    <source>
        <dbReference type="ARBA" id="ARBA00022884"/>
    </source>
</evidence>
<gene>
    <name evidence="8" type="ORF">RFH988_LOCUS5502</name>
</gene>
<keyword evidence="6" id="KW-0694">RNA-binding</keyword>
<keyword evidence="4" id="KW-0378">Hydrolase</keyword>